<keyword evidence="3" id="KW-1185">Reference proteome</keyword>
<dbReference type="RefSeq" id="XP_024706758.1">
    <property type="nucleotide sequence ID" value="XM_024848496.1"/>
</dbReference>
<dbReference type="GeneID" id="36556195"/>
<accession>A0A2I2GF09</accession>
<dbReference type="AlphaFoldDB" id="A0A2I2GF09"/>
<dbReference type="Proteomes" id="UP000234275">
    <property type="component" value="Unassembled WGS sequence"/>
</dbReference>
<gene>
    <name evidence="2" type="ORF">P170DRAFT_433443</name>
</gene>
<comment type="caution">
    <text evidence="2">The sequence shown here is derived from an EMBL/GenBank/DDBJ whole genome shotgun (WGS) entry which is preliminary data.</text>
</comment>
<feature type="chain" id="PRO_5014133792" description="Extracellular membrane protein CFEM domain-containing protein" evidence="1">
    <location>
        <begin position="20"/>
        <end position="329"/>
    </location>
</feature>
<evidence type="ECO:0008006" key="4">
    <source>
        <dbReference type="Google" id="ProtNLM"/>
    </source>
</evidence>
<evidence type="ECO:0000313" key="3">
    <source>
        <dbReference type="Proteomes" id="UP000234275"/>
    </source>
</evidence>
<reference evidence="2 3" key="1">
    <citation type="submission" date="2016-12" db="EMBL/GenBank/DDBJ databases">
        <title>The genomes of Aspergillus section Nigri reveals drivers in fungal speciation.</title>
        <authorList>
            <consortium name="DOE Joint Genome Institute"/>
            <person name="Vesth T.C."/>
            <person name="Nybo J."/>
            <person name="Theobald S."/>
            <person name="Brandl J."/>
            <person name="Frisvad J.C."/>
            <person name="Nielsen K.F."/>
            <person name="Lyhne E.K."/>
            <person name="Kogle M.E."/>
            <person name="Kuo A."/>
            <person name="Riley R."/>
            <person name="Clum A."/>
            <person name="Nolan M."/>
            <person name="Lipzen A."/>
            <person name="Salamov A."/>
            <person name="Henrissat B."/>
            <person name="Wiebenga A."/>
            <person name="De Vries R.P."/>
            <person name="Grigoriev I.V."/>
            <person name="Mortensen U.H."/>
            <person name="Andersen M.R."/>
            <person name="Baker S.E."/>
        </authorList>
    </citation>
    <scope>NUCLEOTIDE SEQUENCE [LARGE SCALE GENOMIC DNA]</scope>
    <source>
        <strain evidence="2 3">IBT 23096</strain>
    </source>
</reference>
<dbReference type="OrthoDB" id="3538998at2759"/>
<evidence type="ECO:0000256" key="1">
    <source>
        <dbReference type="SAM" id="SignalP"/>
    </source>
</evidence>
<name>A0A2I2GF09_9EURO</name>
<evidence type="ECO:0000313" key="2">
    <source>
        <dbReference type="EMBL" id="PLB51456.1"/>
    </source>
</evidence>
<proteinExistence type="predicted"/>
<sequence length="329" mass="34179">MRFSTSVLLGLLAANVSIAAKVGKFDADKCADPSGLKTCYDKAKSTYNDCVKKNCDKEENGKTVDDPDCLDKCACTRDRARIDCAASSCWNQVYSCEYQLTVSDLAETCDKPDLDNIPFYPAPDNAPGGCSCAVGKVNKAMLEATKIQGNQCDLKSSASDSEIEECMCCGYSAILSSLPDTCPNTKLSELSIDDLEAAIEQAGWKDCASTLEKVDCAKKFSYPKLDTYYKPGKLPNGTATLSNTGSSSITSPVSGATFTWTAGSSDHVVTAQSTDAAKATGSSASATSGDSASGTASASATATTGAAVRVGMDSYLFAGLAVAAVFVQA</sequence>
<feature type="signal peptide" evidence="1">
    <location>
        <begin position="1"/>
        <end position="19"/>
    </location>
</feature>
<dbReference type="EMBL" id="MSFO01000002">
    <property type="protein sequence ID" value="PLB51456.1"/>
    <property type="molecule type" value="Genomic_DNA"/>
</dbReference>
<keyword evidence="1" id="KW-0732">Signal</keyword>
<protein>
    <recommendedName>
        <fullName evidence="4">Extracellular membrane protein CFEM domain-containing protein</fullName>
    </recommendedName>
</protein>
<dbReference type="VEuPathDB" id="FungiDB:P170DRAFT_433443"/>
<organism evidence="2 3">
    <name type="scientific">Aspergillus steynii IBT 23096</name>
    <dbReference type="NCBI Taxonomy" id="1392250"/>
    <lineage>
        <taxon>Eukaryota</taxon>
        <taxon>Fungi</taxon>
        <taxon>Dikarya</taxon>
        <taxon>Ascomycota</taxon>
        <taxon>Pezizomycotina</taxon>
        <taxon>Eurotiomycetes</taxon>
        <taxon>Eurotiomycetidae</taxon>
        <taxon>Eurotiales</taxon>
        <taxon>Aspergillaceae</taxon>
        <taxon>Aspergillus</taxon>
        <taxon>Aspergillus subgen. Circumdati</taxon>
    </lineage>
</organism>